<name>A0A1T1H4V4_9GAMM</name>
<evidence type="ECO:0000313" key="3">
    <source>
        <dbReference type="Proteomes" id="UP000191160"/>
    </source>
</evidence>
<evidence type="ECO:0000313" key="2">
    <source>
        <dbReference type="EMBL" id="OOV84892.1"/>
    </source>
</evidence>
<accession>A0A1T1H4V4</accession>
<comment type="caution">
    <text evidence="2">The sequence shown here is derived from an EMBL/GenBank/DDBJ whole genome shotgun (WGS) entry which is preliminary data.</text>
</comment>
<sequence length="97" mass="10440">MKFSYALCLGLSLSFTAQTAFCAATSTASNNKLTMPAERTSLIEKAINQQKSEGKGRTDDNLKVLTSIKAAPTQSFFASQNQSFSRFVQAIFSGSNS</sequence>
<dbReference type="RefSeq" id="WP_078189393.1">
    <property type="nucleotide sequence ID" value="NZ_JAMCOZ010000005.1"/>
</dbReference>
<evidence type="ECO:0008006" key="4">
    <source>
        <dbReference type="Google" id="ProtNLM"/>
    </source>
</evidence>
<proteinExistence type="predicted"/>
<evidence type="ECO:0000256" key="1">
    <source>
        <dbReference type="SAM" id="SignalP"/>
    </source>
</evidence>
<dbReference type="AlphaFoldDB" id="A0A1T1H4V4"/>
<feature type="chain" id="PRO_5012639705" description="DUF4179 domain-containing protein" evidence="1">
    <location>
        <begin position="20"/>
        <end position="97"/>
    </location>
</feature>
<dbReference type="Proteomes" id="UP000191160">
    <property type="component" value="Unassembled WGS sequence"/>
</dbReference>
<reference evidence="2 3" key="1">
    <citation type="submission" date="2017-02" db="EMBL/GenBank/DDBJ databases">
        <title>Acinetobacter sp. ANC 4945, whole genome shotgun sequencing project.</title>
        <authorList>
            <person name="Radolfova-Krizova L."/>
            <person name="Al Atrouni A."/>
            <person name="Nemec A."/>
        </authorList>
    </citation>
    <scope>NUCLEOTIDE SEQUENCE [LARGE SCALE GENOMIC DNA]</scope>
    <source>
        <strain evidence="2 3">ANC 4945</strain>
    </source>
</reference>
<gene>
    <name evidence="2" type="ORF">B1202_04495</name>
</gene>
<dbReference type="EMBL" id="MVKX01000002">
    <property type="protein sequence ID" value="OOV84892.1"/>
    <property type="molecule type" value="Genomic_DNA"/>
</dbReference>
<keyword evidence="1" id="KW-0732">Signal</keyword>
<protein>
    <recommendedName>
        <fullName evidence="4">DUF4179 domain-containing protein</fullName>
    </recommendedName>
</protein>
<feature type="signal peptide" evidence="1">
    <location>
        <begin position="1"/>
        <end position="19"/>
    </location>
</feature>
<keyword evidence="3" id="KW-1185">Reference proteome</keyword>
<organism evidence="2 3">
    <name type="scientific">Acinetobacter amyesii</name>
    <dbReference type="NCBI Taxonomy" id="2942470"/>
    <lineage>
        <taxon>Bacteria</taxon>
        <taxon>Pseudomonadati</taxon>
        <taxon>Pseudomonadota</taxon>
        <taxon>Gammaproteobacteria</taxon>
        <taxon>Moraxellales</taxon>
        <taxon>Moraxellaceae</taxon>
        <taxon>Acinetobacter</taxon>
    </lineage>
</organism>